<keyword evidence="3" id="KW-1185">Reference proteome</keyword>
<evidence type="ECO:0000313" key="2">
    <source>
        <dbReference type="EMBL" id="UNP30620.1"/>
    </source>
</evidence>
<sequence length="322" mass="33959">MTNKVKVGIDEWLAGDAGRVSLMTDGLNGCVAVALAGNGKVALSHVSSDCDSEEQWAKYKPKLDSALEASGLGTLSGQSAVLVCKQGGDATGKEAFLPGKLKAWLESKGMNVEVHQDAGCSIAAAGCGLKKYANGDDYSYGYQNSMTPGVELSHDGRLISPMPAGEKKPLPVDLAYRGANLDAAPTAERAAHPQHALYEQILSKIPPERVNEESAEDLKYSEHARNLAAALTVECVRNGIGSVDRLAFSGEGAYTRAFAVNGSAERPELMRQVSVDLNATLDKSMAALSGEALRLHNERVQQAAQTPTLTPTVEVATSSKTM</sequence>
<dbReference type="Pfam" id="PF20410">
    <property type="entry name" value="X-Tfes_XVIPCD"/>
    <property type="match status" value="1"/>
</dbReference>
<proteinExistence type="predicted"/>
<evidence type="ECO:0000259" key="1">
    <source>
        <dbReference type="Pfam" id="PF20410"/>
    </source>
</evidence>
<dbReference type="RefSeq" id="WP_057941831.1">
    <property type="nucleotide sequence ID" value="NZ_CP011131.1"/>
</dbReference>
<organism evidence="2 3">
    <name type="scientific">Lysobacter gummosus</name>
    <dbReference type="NCBI Taxonomy" id="262324"/>
    <lineage>
        <taxon>Bacteria</taxon>
        <taxon>Pseudomonadati</taxon>
        <taxon>Pseudomonadota</taxon>
        <taxon>Gammaproteobacteria</taxon>
        <taxon>Lysobacterales</taxon>
        <taxon>Lysobacteraceae</taxon>
        <taxon>Lysobacter</taxon>
    </lineage>
</organism>
<reference evidence="2 3" key="1">
    <citation type="submission" date="2022-03" db="EMBL/GenBank/DDBJ databases">
        <title>Complete genome sequence of Lysobacter capsici VKM B-2533 and Lysobacter gummosus 10.1.1, promising sources of lytic agents.</title>
        <authorList>
            <person name="Tarlachkov S.V."/>
            <person name="Kudryakova I.V."/>
            <person name="Afoshin A.S."/>
            <person name="Leontyevskaya E.A."/>
            <person name="Leontyevskaya N.V."/>
        </authorList>
    </citation>
    <scope>NUCLEOTIDE SEQUENCE [LARGE SCALE GENOMIC DNA]</scope>
    <source>
        <strain evidence="2 3">10.1.1</strain>
    </source>
</reference>
<evidence type="ECO:0000313" key="3">
    <source>
        <dbReference type="Proteomes" id="UP000829194"/>
    </source>
</evidence>
<name>A0ABY3XG64_9GAMM</name>
<dbReference type="Proteomes" id="UP000829194">
    <property type="component" value="Chromosome"/>
</dbReference>
<feature type="domain" description="X-Tfes XVIPCD" evidence="1">
    <location>
        <begin position="190"/>
        <end position="286"/>
    </location>
</feature>
<gene>
    <name evidence="2" type="ORF">MOV92_04975</name>
</gene>
<protein>
    <recommendedName>
        <fullName evidence="1">X-Tfes XVIPCD domain-containing protein</fullName>
    </recommendedName>
</protein>
<accession>A0ABY3XG64</accession>
<dbReference type="InterPro" id="IPR046519">
    <property type="entry name" value="X-Tfes_XVIPCD"/>
</dbReference>
<dbReference type="EMBL" id="CP093547">
    <property type="protein sequence ID" value="UNP30620.1"/>
    <property type="molecule type" value="Genomic_DNA"/>
</dbReference>